<dbReference type="InterPro" id="IPR055353">
    <property type="entry name" value="DUF7619"/>
</dbReference>
<keyword evidence="1" id="KW-0433">Leucine-rich repeat</keyword>
<organism evidence="7 8">
    <name type="scientific">Mesoflavibacter profundi</name>
    <dbReference type="NCBI Taxonomy" id="2708110"/>
    <lineage>
        <taxon>Bacteria</taxon>
        <taxon>Pseudomonadati</taxon>
        <taxon>Bacteroidota</taxon>
        <taxon>Flavobacteriia</taxon>
        <taxon>Flavobacteriales</taxon>
        <taxon>Flavobacteriaceae</taxon>
        <taxon>Mesoflavibacter</taxon>
    </lineage>
</organism>
<keyword evidence="2 4" id="KW-0732">Signal</keyword>
<dbReference type="Proteomes" id="UP001149142">
    <property type="component" value="Unassembled WGS sequence"/>
</dbReference>
<gene>
    <name evidence="7" type="ORF">OOZ35_06700</name>
</gene>
<proteinExistence type="predicted"/>
<dbReference type="Gene3D" id="3.80.10.10">
    <property type="entry name" value="Ribonuclease Inhibitor"/>
    <property type="match status" value="1"/>
</dbReference>
<evidence type="ECO:0000313" key="7">
    <source>
        <dbReference type="EMBL" id="MDA0177177.1"/>
    </source>
</evidence>
<evidence type="ECO:0000256" key="1">
    <source>
        <dbReference type="ARBA" id="ARBA00022614"/>
    </source>
</evidence>
<dbReference type="EMBL" id="JAPFGC010000002">
    <property type="protein sequence ID" value="MDA0177177.1"/>
    <property type="molecule type" value="Genomic_DNA"/>
</dbReference>
<dbReference type="PANTHER" id="PTHR47566">
    <property type="match status" value="1"/>
</dbReference>
<dbReference type="InterPro" id="IPR052574">
    <property type="entry name" value="CDIRP"/>
</dbReference>
<feature type="domain" description="DUF7619" evidence="6">
    <location>
        <begin position="658"/>
        <end position="789"/>
    </location>
</feature>
<dbReference type="InterPro" id="IPR026444">
    <property type="entry name" value="Secre_tail"/>
</dbReference>
<protein>
    <submittedName>
        <fullName evidence="7">T9SS type A sorting domain-containing protein</fullName>
    </submittedName>
</protein>
<feature type="signal peptide" evidence="4">
    <location>
        <begin position="1"/>
        <end position="19"/>
    </location>
</feature>
<dbReference type="NCBIfam" id="TIGR04183">
    <property type="entry name" value="Por_Secre_tail"/>
    <property type="match status" value="1"/>
</dbReference>
<dbReference type="PANTHER" id="PTHR47566:SF1">
    <property type="entry name" value="PROTEIN NUD1"/>
    <property type="match status" value="1"/>
</dbReference>
<dbReference type="SMART" id="SM00364">
    <property type="entry name" value="LRR_BAC"/>
    <property type="match status" value="4"/>
</dbReference>
<dbReference type="InterPro" id="IPR032675">
    <property type="entry name" value="LRR_dom_sf"/>
</dbReference>
<dbReference type="Pfam" id="PF18962">
    <property type="entry name" value="Por_Secre_tail"/>
    <property type="match status" value="1"/>
</dbReference>
<evidence type="ECO:0000259" key="5">
    <source>
        <dbReference type="Pfam" id="PF18962"/>
    </source>
</evidence>
<feature type="chain" id="PRO_5047412265" evidence="4">
    <location>
        <begin position="20"/>
        <end position="877"/>
    </location>
</feature>
<evidence type="ECO:0000313" key="8">
    <source>
        <dbReference type="Proteomes" id="UP001149142"/>
    </source>
</evidence>
<comment type="caution">
    <text evidence="7">The sequence shown here is derived from an EMBL/GenBank/DDBJ whole genome shotgun (WGS) entry which is preliminary data.</text>
</comment>
<evidence type="ECO:0000256" key="3">
    <source>
        <dbReference type="ARBA" id="ARBA00022737"/>
    </source>
</evidence>
<dbReference type="InterPro" id="IPR047589">
    <property type="entry name" value="DUF11_rpt"/>
</dbReference>
<reference evidence="7" key="1">
    <citation type="submission" date="2022-11" db="EMBL/GenBank/DDBJ databases">
        <title>Refractory cell wall polysaccharides provide important carbon source for microbial heterotrophs in the hadal ocean.</title>
        <authorList>
            <person name="Zhu X."/>
        </authorList>
    </citation>
    <scope>NUCLEOTIDE SEQUENCE</scope>
    <source>
        <strain evidence="7">MTRN7</strain>
    </source>
</reference>
<accession>A0ABT4RZC6</accession>
<keyword evidence="8" id="KW-1185">Reference proteome</keyword>
<feature type="domain" description="Secretion system C-terminal sorting" evidence="5">
    <location>
        <begin position="808"/>
        <end position="875"/>
    </location>
</feature>
<dbReference type="RefSeq" id="WP_146131268.1">
    <property type="nucleotide sequence ID" value="NZ_CAXQEU010000005.1"/>
</dbReference>
<evidence type="ECO:0000256" key="2">
    <source>
        <dbReference type="ARBA" id="ARBA00022729"/>
    </source>
</evidence>
<evidence type="ECO:0000259" key="6">
    <source>
        <dbReference type="Pfam" id="PF24595"/>
    </source>
</evidence>
<keyword evidence="3" id="KW-0677">Repeat</keyword>
<sequence length="877" mass="98072">MKKIYLSFLLILNIYTIQAQIVNIPDANFKNALLNNYPVIDTNGDGEIQTYEAEVINYLNVENKNISDLSGIEAFINLTNLQVRSNNLVNLDVSNNMQLFNLDCSYNQITNLTLGNNLNLKKIFCNNNMLSSIDLTSVINLEELTIYANSLTSLNVSNNSNLKDLTAYGNSLNSINLNGASAIEYLSVSDNQLSSLDLSSNVNLIEMNCNFNLLTAINFGNLSQLTYLNVSNNLLQNLNINNLIVLEDLYATNNQLNFLDVSGNNFLDRLFLNYNSFSDINSIINNTNSITLLNVSDNQIVSLDVTGNSSITKLYLNNNLLNDFTSNNTVEWLELKNNQFVSLDLSENNESLSRIVLSDNSNLSYINLKNSFNNNFFYIDSYNTYQNLSNLEAVCLDDINSSLAGWIQQQNSQSIIFTEYCSFTPGGDYYEVQGQVSIDLDNNGCDVGDEIYPNLNIQIDNGSEVDSFYSSDSGIYYMPIQSGNYTITPQLENPVYFSVNPISNIVNFPSDVSPSSQDYCITPNGNYNDLEVVIVPLEAARPGFDTDYKIVFKNKGITTLSGILNLTYDDNHMDLVTVNPIADSQSTGVLSFNYNLLLPFETREITFTMNLNTPTDVSYPLLGDDVLNFLATITPVDSDETPLDNTFALDQIVVNSYDPNDKTCLEGETIDISRVGEFVHYLIRFENTGTANAVNIVVKDVIDASKYDISSLVPLDASHNFYTRIRNGNEVEFIFENIQLPYDDANNDGHVLFKIKTESSLVVGDTFTNQAEIYFDFNAPIVTNNEITTVVEDNLSVQSYDLINKVKVFPNPTNNNIFIEAIKGVEIYTIEVIDISGKELLRLKNVNNCNLLGLTSGIYFLKIQTNKGEVNKKIIKK</sequence>
<dbReference type="Pfam" id="PF24595">
    <property type="entry name" value="DUF7619"/>
    <property type="match status" value="1"/>
</dbReference>
<dbReference type="SUPFAM" id="SSF52058">
    <property type="entry name" value="L domain-like"/>
    <property type="match status" value="2"/>
</dbReference>
<name>A0ABT4RZC6_9FLAO</name>
<evidence type="ECO:0000256" key="4">
    <source>
        <dbReference type="SAM" id="SignalP"/>
    </source>
</evidence>
<dbReference type="NCBIfam" id="TIGR01451">
    <property type="entry name" value="B_ant_repeat"/>
    <property type="match status" value="1"/>
</dbReference>